<keyword evidence="1" id="KW-0472">Membrane</keyword>
<evidence type="ECO:0000313" key="2">
    <source>
        <dbReference type="EMBL" id="MCJ2544416.1"/>
    </source>
</evidence>
<feature type="transmembrane region" description="Helical" evidence="1">
    <location>
        <begin position="20"/>
        <end position="41"/>
    </location>
</feature>
<evidence type="ECO:0000313" key="3">
    <source>
        <dbReference type="Proteomes" id="UP000830835"/>
    </source>
</evidence>
<sequence>MLYSVLNFFHLLADLMVQPIVWFQIALMLMLFGFGLGLNWVGFQWIREKLGSHPKS</sequence>
<keyword evidence="1" id="KW-1133">Transmembrane helix</keyword>
<dbReference type="RefSeq" id="WP_244352950.1">
    <property type="nucleotide sequence ID" value="NZ_JAFIRA010000064.1"/>
</dbReference>
<gene>
    <name evidence="2" type="ORF">JX360_16135</name>
</gene>
<name>A0ABT0CF52_THEVL</name>
<dbReference type="Proteomes" id="UP000830835">
    <property type="component" value="Unassembled WGS sequence"/>
</dbReference>
<evidence type="ECO:0000256" key="1">
    <source>
        <dbReference type="SAM" id="Phobius"/>
    </source>
</evidence>
<keyword evidence="3" id="KW-1185">Reference proteome</keyword>
<protein>
    <submittedName>
        <fullName evidence="2">Uncharacterized protein</fullName>
    </submittedName>
</protein>
<keyword evidence="1" id="KW-0812">Transmembrane</keyword>
<accession>A0ABT0CF52</accession>
<dbReference type="EMBL" id="JAFIRA010000064">
    <property type="protein sequence ID" value="MCJ2544416.1"/>
    <property type="molecule type" value="Genomic_DNA"/>
</dbReference>
<reference evidence="2" key="1">
    <citation type="submission" date="2021-02" db="EMBL/GenBank/DDBJ databases">
        <title>The CRISPR/cas machinery reduction and long-range gene transfer in the hot spring cyanobacterium Synechococcus.</title>
        <authorList>
            <person name="Dvorak P."/>
            <person name="Jahodarova E."/>
            <person name="Hasler P."/>
            <person name="Poulickova A."/>
        </authorList>
    </citation>
    <scope>NUCLEOTIDE SEQUENCE</scope>
    <source>
        <strain evidence="2">Rupite</strain>
    </source>
</reference>
<comment type="caution">
    <text evidence="2">The sequence shown here is derived from an EMBL/GenBank/DDBJ whole genome shotgun (WGS) entry which is preliminary data.</text>
</comment>
<organism evidence="2 3">
    <name type="scientific">Thermostichus vulcanus str. 'Rupite'</name>
    <dbReference type="NCBI Taxonomy" id="2813851"/>
    <lineage>
        <taxon>Bacteria</taxon>
        <taxon>Bacillati</taxon>
        <taxon>Cyanobacteriota</taxon>
        <taxon>Cyanophyceae</taxon>
        <taxon>Thermostichales</taxon>
        <taxon>Thermostichaceae</taxon>
        <taxon>Thermostichus</taxon>
    </lineage>
</organism>
<proteinExistence type="predicted"/>